<evidence type="ECO:0000313" key="10">
    <source>
        <dbReference type="EMBL" id="KAK9830822.1"/>
    </source>
</evidence>
<feature type="region of interest" description="Disordered" evidence="8">
    <location>
        <begin position="238"/>
        <end position="259"/>
    </location>
</feature>
<comment type="similarity">
    <text evidence="1">Belongs to the MsrA Met sulfoxide reductase family.</text>
</comment>
<reference evidence="10 11" key="1">
    <citation type="journal article" date="2024" name="Nat. Commun.">
        <title>Phylogenomics reveals the evolutionary origins of lichenization in chlorophyte algae.</title>
        <authorList>
            <person name="Puginier C."/>
            <person name="Libourel C."/>
            <person name="Otte J."/>
            <person name="Skaloud P."/>
            <person name="Haon M."/>
            <person name="Grisel S."/>
            <person name="Petersen M."/>
            <person name="Berrin J.G."/>
            <person name="Delaux P.M."/>
            <person name="Dal Grande F."/>
            <person name="Keller J."/>
        </authorList>
    </citation>
    <scope>NUCLEOTIDE SEQUENCE [LARGE SCALE GENOMIC DNA]</scope>
    <source>
        <strain evidence="10 11">SAG 2145</strain>
    </source>
</reference>
<dbReference type="HAMAP" id="MF_01401">
    <property type="entry name" value="MsrA"/>
    <property type="match status" value="1"/>
</dbReference>
<evidence type="ECO:0000313" key="11">
    <source>
        <dbReference type="Proteomes" id="UP001438707"/>
    </source>
</evidence>
<evidence type="ECO:0000256" key="6">
    <source>
        <dbReference type="ARBA" id="ARBA00047806"/>
    </source>
</evidence>
<dbReference type="Proteomes" id="UP001438707">
    <property type="component" value="Unassembled WGS sequence"/>
</dbReference>
<protein>
    <recommendedName>
        <fullName evidence="2">peptide-methionine (S)-S-oxide reductase</fullName>
        <ecNumber evidence="2">1.8.4.11</ecNumber>
    </recommendedName>
    <alternativeName>
        <fullName evidence="5">Peptide-methionine (S)-S-oxide reductase</fullName>
    </alternativeName>
    <alternativeName>
        <fullName evidence="4">Protein-methionine-S-oxide reductase</fullName>
    </alternativeName>
</protein>
<dbReference type="Gene3D" id="3.30.1060.10">
    <property type="entry name" value="Peptide methionine sulphoxide reductase MsrA"/>
    <property type="match status" value="1"/>
</dbReference>
<dbReference type="EC" id="1.8.4.11" evidence="2"/>
<evidence type="ECO:0000256" key="5">
    <source>
        <dbReference type="ARBA" id="ARBA00030643"/>
    </source>
</evidence>
<dbReference type="Pfam" id="PF01625">
    <property type="entry name" value="PMSR"/>
    <property type="match status" value="1"/>
</dbReference>
<dbReference type="EMBL" id="JALJOS010000015">
    <property type="protein sequence ID" value="KAK9830822.1"/>
    <property type="molecule type" value="Genomic_DNA"/>
</dbReference>
<dbReference type="NCBIfam" id="TIGR00401">
    <property type="entry name" value="msrA"/>
    <property type="match status" value="1"/>
</dbReference>
<dbReference type="InterPro" id="IPR002569">
    <property type="entry name" value="Met_Sox_Rdtase_MsrA_dom"/>
</dbReference>
<comment type="catalytic activity">
    <reaction evidence="6">
        <text>L-methionyl-[protein] + [thioredoxin]-disulfide + H2O = L-methionyl-(S)-S-oxide-[protein] + [thioredoxin]-dithiol</text>
        <dbReference type="Rhea" id="RHEA:14217"/>
        <dbReference type="Rhea" id="RHEA-COMP:10698"/>
        <dbReference type="Rhea" id="RHEA-COMP:10700"/>
        <dbReference type="Rhea" id="RHEA-COMP:12313"/>
        <dbReference type="Rhea" id="RHEA-COMP:12315"/>
        <dbReference type="ChEBI" id="CHEBI:15377"/>
        <dbReference type="ChEBI" id="CHEBI:16044"/>
        <dbReference type="ChEBI" id="CHEBI:29950"/>
        <dbReference type="ChEBI" id="CHEBI:44120"/>
        <dbReference type="ChEBI" id="CHEBI:50058"/>
        <dbReference type="EC" id="1.8.4.11"/>
    </reaction>
</comment>
<evidence type="ECO:0000256" key="2">
    <source>
        <dbReference type="ARBA" id="ARBA00012502"/>
    </source>
</evidence>
<evidence type="ECO:0000256" key="4">
    <source>
        <dbReference type="ARBA" id="ARBA00030273"/>
    </source>
</evidence>
<evidence type="ECO:0000256" key="3">
    <source>
        <dbReference type="ARBA" id="ARBA00023002"/>
    </source>
</evidence>
<dbReference type="GO" id="GO:0008113">
    <property type="term" value="F:peptide-methionine (S)-S-oxide reductase activity"/>
    <property type="evidence" value="ECO:0007669"/>
    <property type="project" value="UniProtKB-EC"/>
</dbReference>
<comment type="caution">
    <text evidence="10">The sequence shown here is derived from an EMBL/GenBank/DDBJ whole genome shotgun (WGS) entry which is preliminary data.</text>
</comment>
<organism evidence="10 11">
    <name type="scientific">Apatococcus lobatus</name>
    <dbReference type="NCBI Taxonomy" id="904363"/>
    <lineage>
        <taxon>Eukaryota</taxon>
        <taxon>Viridiplantae</taxon>
        <taxon>Chlorophyta</taxon>
        <taxon>core chlorophytes</taxon>
        <taxon>Trebouxiophyceae</taxon>
        <taxon>Chlorellales</taxon>
        <taxon>Chlorellaceae</taxon>
        <taxon>Apatococcus</taxon>
    </lineage>
</organism>
<evidence type="ECO:0000256" key="7">
    <source>
        <dbReference type="ARBA" id="ARBA00048782"/>
    </source>
</evidence>
<dbReference type="InterPro" id="IPR036509">
    <property type="entry name" value="Met_Sox_Rdtase_MsrA_sf"/>
</dbReference>
<evidence type="ECO:0000256" key="1">
    <source>
        <dbReference type="ARBA" id="ARBA00005591"/>
    </source>
</evidence>
<keyword evidence="3" id="KW-0560">Oxidoreductase</keyword>
<dbReference type="GO" id="GO:0005737">
    <property type="term" value="C:cytoplasm"/>
    <property type="evidence" value="ECO:0007669"/>
    <property type="project" value="TreeGrafter"/>
</dbReference>
<accession>A0AAW1RC93</accession>
<dbReference type="SUPFAM" id="SSF55068">
    <property type="entry name" value="Peptide methionine sulfoxide reductase"/>
    <property type="match status" value="1"/>
</dbReference>
<evidence type="ECO:0000256" key="8">
    <source>
        <dbReference type="SAM" id="MobiDB-lite"/>
    </source>
</evidence>
<name>A0AAW1RC93_9CHLO</name>
<dbReference type="FunFam" id="3.30.1060.10:FF:000002">
    <property type="entry name" value="Peptide methionine sulfoxide reductase"/>
    <property type="match status" value="1"/>
</dbReference>
<dbReference type="PANTHER" id="PTHR42799">
    <property type="entry name" value="MITOCHONDRIAL PEPTIDE METHIONINE SULFOXIDE REDUCTASE"/>
    <property type="match status" value="1"/>
</dbReference>
<feature type="domain" description="Peptide methionine sulphoxide reductase MsrA" evidence="9">
    <location>
        <begin position="85"/>
        <end position="237"/>
    </location>
</feature>
<dbReference type="InterPro" id="IPR050162">
    <property type="entry name" value="MsrA_MetSO_reductase"/>
</dbReference>
<evidence type="ECO:0000259" key="9">
    <source>
        <dbReference type="Pfam" id="PF01625"/>
    </source>
</evidence>
<proteinExistence type="inferred from homology"/>
<keyword evidence="11" id="KW-1185">Reference proteome</keyword>
<comment type="catalytic activity">
    <reaction evidence="7">
        <text>[thioredoxin]-disulfide + L-methionine + H2O = L-methionine (S)-S-oxide + [thioredoxin]-dithiol</text>
        <dbReference type="Rhea" id="RHEA:19993"/>
        <dbReference type="Rhea" id="RHEA-COMP:10698"/>
        <dbReference type="Rhea" id="RHEA-COMP:10700"/>
        <dbReference type="ChEBI" id="CHEBI:15377"/>
        <dbReference type="ChEBI" id="CHEBI:29950"/>
        <dbReference type="ChEBI" id="CHEBI:50058"/>
        <dbReference type="ChEBI" id="CHEBI:57844"/>
        <dbReference type="ChEBI" id="CHEBI:58772"/>
        <dbReference type="EC" id="1.8.4.11"/>
    </reaction>
</comment>
<sequence length="259" mass="28032">MAFATLTKGIPSVSRLAHRPVFTVASFACKHHSPRAASPILAPAQRPFALPALGRKESSRKSSSFIVMAGTQAAPASPPSGLEYAAFAGGCFWGTELAFQRVPGVVKTAVGYTQGQQKNPTYDSVCGGRTGHTEGVLVEYDPKECSYESLLDAFFAQTDPTTTNQQGNDMGTQYRSGIYYYNDAQKAVGEKAIAKVNEQLENGSFRRVRGGKKVVSDFQPATEFYIAEDYHQQYLSKGGRFSRPQDASKGATTPIRCYG</sequence>
<dbReference type="PANTHER" id="PTHR42799:SF2">
    <property type="entry name" value="MITOCHONDRIAL PEPTIDE METHIONINE SULFOXIDE REDUCTASE"/>
    <property type="match status" value="1"/>
</dbReference>
<dbReference type="GO" id="GO:0034599">
    <property type="term" value="P:cellular response to oxidative stress"/>
    <property type="evidence" value="ECO:0007669"/>
    <property type="project" value="TreeGrafter"/>
</dbReference>
<dbReference type="AlphaFoldDB" id="A0AAW1RC93"/>
<gene>
    <name evidence="10" type="ORF">WJX74_008936</name>
</gene>